<reference evidence="3" key="2">
    <citation type="submission" date="2011-02" db="EMBL/GenBank/DDBJ databases">
        <authorList>
            <person name="MacLean D."/>
        </authorList>
    </citation>
    <scope>NUCLEOTIDE SEQUENCE</scope>
</reference>
<organism evidence="3">
    <name type="scientific">Albugo laibachii Nc14</name>
    <dbReference type="NCBI Taxonomy" id="890382"/>
    <lineage>
        <taxon>Eukaryota</taxon>
        <taxon>Sar</taxon>
        <taxon>Stramenopiles</taxon>
        <taxon>Oomycota</taxon>
        <taxon>Peronosporomycetes</taxon>
        <taxon>Albuginales</taxon>
        <taxon>Albuginaceae</taxon>
        <taxon>Albugo</taxon>
    </lineage>
</organism>
<dbReference type="HOGENOM" id="CLU_514290_0_0_1"/>
<dbReference type="InterPro" id="IPR027850">
    <property type="entry name" value="DUF4504"/>
</dbReference>
<protein>
    <submittedName>
        <fullName evidence="3">AlNc14C79G5233 protein</fullName>
    </submittedName>
</protein>
<accession>F0WF39</accession>
<dbReference type="AlphaFoldDB" id="F0WF39"/>
<sequence>MFSLVHRYLRSDEKLSLAMTSRYLYHLHCCTIPPPANSTEILRQYTAIASDILELLKPSEGVRSKPKLKRFQSFALALARALCHVGCGLREACLLDGFVPDLCTLQMIVCQSTKRYRLQKLVILQLDQDFFLINVKEFVVSKWQSLSLRFADTFLVDARAACGSPQLLSAADPIVFEKIRKVIQRLCGDLLEHRTQPGHTVVFDLKDADGLGLCTLAGLILGYPAVYYLDSTSDHNCLSMCPLLVLSVGFRECIFDEADGPTALYAFSIPISVLQRIQLRGQSTEPLSVGLMERYLEVANVKLIQQRLMECSLPFSPLNPTDVILRGGLACAKSDSSRSVSLCYSIHALSHWKRKTDLPRPQVDHSLPNFQAITKRSMHIHTLVVISVSVLWAASNTVAHEKYQKDIPNGELAKDLAHEEDNSLRDFGKAFSDANHEWKAVCKAMYDDKITYGDAFNDPCCTFPEIPVETITALMTDKPEKKCDEKTDGEHKNGPAPGGSSILRAEQTERKDGSKDNPPEKTSPDNETSC</sequence>
<dbReference type="EMBL" id="FR824124">
    <property type="protein sequence ID" value="CCA19821.1"/>
    <property type="molecule type" value="Genomic_DNA"/>
</dbReference>
<dbReference type="Pfam" id="PF14953">
    <property type="entry name" value="DUF4504"/>
    <property type="match status" value="1"/>
</dbReference>
<feature type="domain" description="Temptin Cys/Cys disulfide" evidence="2">
    <location>
        <begin position="398"/>
        <end position="467"/>
    </location>
</feature>
<reference evidence="3" key="1">
    <citation type="journal article" date="2011" name="PLoS Biol.">
        <title>Gene gain and loss during evolution of obligate parasitism in the white rust pathogen of Arabidopsis thaliana.</title>
        <authorList>
            <person name="Kemen E."/>
            <person name="Gardiner A."/>
            <person name="Schultz-Larsen T."/>
            <person name="Kemen A.C."/>
            <person name="Balmuth A.L."/>
            <person name="Robert-Seilaniantz A."/>
            <person name="Bailey K."/>
            <person name="Holub E."/>
            <person name="Studholme D.J."/>
            <person name="Maclean D."/>
            <person name="Jones J.D."/>
        </authorList>
    </citation>
    <scope>NUCLEOTIDE SEQUENCE</scope>
</reference>
<evidence type="ECO:0000259" key="2">
    <source>
        <dbReference type="Pfam" id="PF24784"/>
    </source>
</evidence>
<evidence type="ECO:0000256" key="1">
    <source>
        <dbReference type="SAM" id="MobiDB-lite"/>
    </source>
</evidence>
<feature type="region of interest" description="Disordered" evidence="1">
    <location>
        <begin position="479"/>
        <end position="530"/>
    </location>
</feature>
<feature type="compositionally biased region" description="Basic and acidic residues" evidence="1">
    <location>
        <begin position="506"/>
        <end position="524"/>
    </location>
</feature>
<dbReference type="PANTHER" id="PTHR31366:SF2">
    <property type="entry name" value="UPF0739 PROTEIN C1ORF74"/>
    <property type="match status" value="1"/>
</dbReference>
<name>F0WF39_9STRA</name>
<dbReference type="PANTHER" id="PTHR31366">
    <property type="entry name" value="UPF0739 PROTEIN C1ORF74"/>
    <property type="match status" value="1"/>
</dbReference>
<dbReference type="InterPro" id="IPR057626">
    <property type="entry name" value="S-S_Temptin"/>
</dbReference>
<dbReference type="Pfam" id="PF24784">
    <property type="entry name" value="Temptin_C"/>
    <property type="match status" value="1"/>
</dbReference>
<proteinExistence type="predicted"/>
<gene>
    <name evidence="3" type="primary">AlNc14C79G5233</name>
    <name evidence="3" type="ORF">ALNC14_059640</name>
</gene>
<feature type="compositionally biased region" description="Basic and acidic residues" evidence="1">
    <location>
        <begin position="479"/>
        <end position="493"/>
    </location>
</feature>
<evidence type="ECO:0000313" key="3">
    <source>
        <dbReference type="EMBL" id="CCA19821.1"/>
    </source>
</evidence>